<dbReference type="STRING" id="1447883.A0A2B7Y8Z8"/>
<dbReference type="PROSITE" id="PS50404">
    <property type="entry name" value="GST_NTER"/>
    <property type="match status" value="1"/>
</dbReference>
<dbReference type="PROSITE" id="PS50405">
    <property type="entry name" value="GST_CTER"/>
    <property type="match status" value="1"/>
</dbReference>
<keyword evidence="5" id="KW-1185">Reference proteome</keyword>
<evidence type="ECO:0000259" key="3">
    <source>
        <dbReference type="PROSITE" id="PS50405"/>
    </source>
</evidence>
<organism evidence="4 5">
    <name type="scientific">Polytolypa hystricis (strain UAMH7299)</name>
    <dbReference type="NCBI Taxonomy" id="1447883"/>
    <lineage>
        <taxon>Eukaryota</taxon>
        <taxon>Fungi</taxon>
        <taxon>Dikarya</taxon>
        <taxon>Ascomycota</taxon>
        <taxon>Pezizomycotina</taxon>
        <taxon>Eurotiomycetes</taxon>
        <taxon>Eurotiomycetidae</taxon>
        <taxon>Onygenales</taxon>
        <taxon>Onygenales incertae sedis</taxon>
        <taxon>Polytolypa</taxon>
    </lineage>
</organism>
<dbReference type="SFLD" id="SFLDS00019">
    <property type="entry name" value="Glutathione_Transferase_(cytos"/>
    <property type="match status" value="1"/>
</dbReference>
<dbReference type="SUPFAM" id="SSF52833">
    <property type="entry name" value="Thioredoxin-like"/>
    <property type="match status" value="1"/>
</dbReference>
<feature type="domain" description="GST N-terminal" evidence="2">
    <location>
        <begin position="6"/>
        <end position="98"/>
    </location>
</feature>
<dbReference type="AlphaFoldDB" id="A0A2B7Y8Z8"/>
<dbReference type="Proteomes" id="UP000224634">
    <property type="component" value="Unassembled WGS sequence"/>
</dbReference>
<protein>
    <recommendedName>
        <fullName evidence="6">Glutathione S-transferase</fullName>
    </recommendedName>
</protein>
<evidence type="ECO:0008006" key="6">
    <source>
        <dbReference type="Google" id="ProtNLM"/>
    </source>
</evidence>
<evidence type="ECO:0000313" key="5">
    <source>
        <dbReference type="Proteomes" id="UP000224634"/>
    </source>
</evidence>
<evidence type="ECO:0000256" key="1">
    <source>
        <dbReference type="ARBA" id="ARBA00007409"/>
    </source>
</evidence>
<accession>A0A2B7Y8Z8</accession>
<dbReference type="Pfam" id="PF16865">
    <property type="entry name" value="GST_C_5"/>
    <property type="match status" value="1"/>
</dbReference>
<evidence type="ECO:0000259" key="2">
    <source>
        <dbReference type="PROSITE" id="PS50404"/>
    </source>
</evidence>
<reference evidence="4 5" key="1">
    <citation type="submission" date="2017-10" db="EMBL/GenBank/DDBJ databases">
        <title>Comparative genomics in systemic dimorphic fungi from Ajellomycetaceae.</title>
        <authorList>
            <person name="Munoz J.F."/>
            <person name="Mcewen J.G."/>
            <person name="Clay O.K."/>
            <person name="Cuomo C.A."/>
        </authorList>
    </citation>
    <scope>NUCLEOTIDE SEQUENCE [LARGE SCALE GENOMIC DNA]</scope>
    <source>
        <strain evidence="4 5">UAMH7299</strain>
    </source>
</reference>
<dbReference type="InterPro" id="IPR004045">
    <property type="entry name" value="Glutathione_S-Trfase_N"/>
</dbReference>
<dbReference type="SFLD" id="SFLDG00358">
    <property type="entry name" value="Main_(cytGST)"/>
    <property type="match status" value="1"/>
</dbReference>
<dbReference type="OrthoDB" id="2098326at2759"/>
<proteinExistence type="inferred from homology"/>
<dbReference type="Pfam" id="PF13409">
    <property type="entry name" value="GST_N_2"/>
    <property type="match status" value="1"/>
</dbReference>
<dbReference type="InterPro" id="IPR040079">
    <property type="entry name" value="Glutathione_S-Trfase"/>
</dbReference>
<sequence length="265" mass="29635">MSANRGAKIVINWLEKSRAHRIIWLMEELNLTYEIRPFKRLPGSGLAPPELKEIHPLGKSPLVSIQPAGTDGNEQPVMVLAESGPIIEYFLEHFGGSDGDGEERKLVPKKWVEGKKGQVGGETEAWMRYRYYMHYAEGSLMGPILVQLVMNALQNVPFFIKPITGLIGNKVSSEYLAKEFRTHFTFLEDQLASAPEDGPFLCGKDLSAADVQMSIPVLIALSLSIIAREEYPRVTAYAEKLQSTEGFRRAAERVEKMEGKPFALL</sequence>
<dbReference type="InterPro" id="IPR036249">
    <property type="entry name" value="Thioredoxin-like_sf"/>
</dbReference>
<gene>
    <name evidence="4" type="ORF">AJ80_04747</name>
</gene>
<dbReference type="EMBL" id="PDNA01000063">
    <property type="protein sequence ID" value="PGH17569.1"/>
    <property type="molecule type" value="Genomic_DNA"/>
</dbReference>
<dbReference type="PANTHER" id="PTHR44051">
    <property type="entry name" value="GLUTATHIONE S-TRANSFERASE-RELATED"/>
    <property type="match status" value="1"/>
</dbReference>
<dbReference type="Gene3D" id="1.20.1050.10">
    <property type="match status" value="1"/>
</dbReference>
<evidence type="ECO:0000313" key="4">
    <source>
        <dbReference type="EMBL" id="PGH17569.1"/>
    </source>
</evidence>
<comment type="similarity">
    <text evidence="1">Belongs to the GST superfamily.</text>
</comment>
<dbReference type="InterPro" id="IPR036282">
    <property type="entry name" value="Glutathione-S-Trfase_C_sf"/>
</dbReference>
<feature type="domain" description="GST C-terminal" evidence="3">
    <location>
        <begin position="122"/>
        <end position="262"/>
    </location>
</feature>
<dbReference type="Gene3D" id="3.40.30.10">
    <property type="entry name" value="Glutaredoxin"/>
    <property type="match status" value="1"/>
</dbReference>
<dbReference type="CDD" id="cd03189">
    <property type="entry name" value="GST_C_GTT1_like"/>
    <property type="match status" value="1"/>
</dbReference>
<dbReference type="InterPro" id="IPR010987">
    <property type="entry name" value="Glutathione-S-Trfase_C-like"/>
</dbReference>
<dbReference type="PANTHER" id="PTHR44051:SF9">
    <property type="entry name" value="GLUTATHIONE S-TRANSFERASE 1"/>
    <property type="match status" value="1"/>
</dbReference>
<dbReference type="SUPFAM" id="SSF47616">
    <property type="entry name" value="GST C-terminal domain-like"/>
    <property type="match status" value="1"/>
</dbReference>
<dbReference type="InterPro" id="IPR041695">
    <property type="entry name" value="GST_C_5"/>
</dbReference>
<name>A0A2B7Y8Z8_POLH7</name>
<dbReference type="CDD" id="cd03046">
    <property type="entry name" value="GST_N_GTT1_like"/>
    <property type="match status" value="1"/>
</dbReference>
<comment type="caution">
    <text evidence="4">The sequence shown here is derived from an EMBL/GenBank/DDBJ whole genome shotgun (WGS) entry which is preliminary data.</text>
</comment>